<keyword evidence="2" id="KW-1185">Reference proteome</keyword>
<dbReference type="AlphaFoldDB" id="A0A8H3WRI6"/>
<reference evidence="1 2" key="1">
    <citation type="submission" date="2019-12" db="EMBL/GenBank/DDBJ databases">
        <title>A genome sequence resource for the geographically widespread anthracnose pathogen Colletotrichum asianum.</title>
        <authorList>
            <person name="Meng Y."/>
        </authorList>
    </citation>
    <scope>NUCLEOTIDE SEQUENCE [LARGE SCALE GENOMIC DNA]</scope>
    <source>
        <strain evidence="1 2">ICMP 18580</strain>
    </source>
</reference>
<proteinExistence type="predicted"/>
<evidence type="ECO:0000313" key="1">
    <source>
        <dbReference type="EMBL" id="KAF0331595.1"/>
    </source>
</evidence>
<dbReference type="Proteomes" id="UP000434172">
    <property type="component" value="Unassembled WGS sequence"/>
</dbReference>
<gene>
    <name evidence="1" type="ORF">GQ607_001341</name>
</gene>
<comment type="caution">
    <text evidence="1">The sequence shown here is derived from an EMBL/GenBank/DDBJ whole genome shotgun (WGS) entry which is preliminary data.</text>
</comment>
<name>A0A8H3WRI6_9PEZI</name>
<protein>
    <submittedName>
        <fullName evidence="1">Uncharacterized protein</fullName>
    </submittedName>
</protein>
<organism evidence="1 2">
    <name type="scientific">Colletotrichum asianum</name>
    <dbReference type="NCBI Taxonomy" id="702518"/>
    <lineage>
        <taxon>Eukaryota</taxon>
        <taxon>Fungi</taxon>
        <taxon>Dikarya</taxon>
        <taxon>Ascomycota</taxon>
        <taxon>Pezizomycotina</taxon>
        <taxon>Sordariomycetes</taxon>
        <taxon>Hypocreomycetidae</taxon>
        <taxon>Glomerellales</taxon>
        <taxon>Glomerellaceae</taxon>
        <taxon>Colletotrichum</taxon>
        <taxon>Colletotrichum gloeosporioides species complex</taxon>
    </lineage>
</organism>
<sequence length="43" mass="4725">MVQGLPEAWEEEVVVVEEPAGGEKGATGVCIWSRGQRGHFRGW</sequence>
<accession>A0A8H3WRI6</accession>
<evidence type="ECO:0000313" key="2">
    <source>
        <dbReference type="Proteomes" id="UP000434172"/>
    </source>
</evidence>
<dbReference type="EMBL" id="WOWK01000003">
    <property type="protein sequence ID" value="KAF0331595.1"/>
    <property type="molecule type" value="Genomic_DNA"/>
</dbReference>